<organism evidence="3 4">
    <name type="scientific">Arachnia propionica</name>
    <dbReference type="NCBI Taxonomy" id="1750"/>
    <lineage>
        <taxon>Bacteria</taxon>
        <taxon>Bacillati</taxon>
        <taxon>Actinomycetota</taxon>
        <taxon>Actinomycetes</taxon>
        <taxon>Propionibacteriales</taxon>
        <taxon>Propionibacteriaceae</taxon>
        <taxon>Arachnia</taxon>
    </lineage>
</organism>
<evidence type="ECO:0000313" key="2">
    <source>
        <dbReference type="EMBL" id="QUC09793.1"/>
    </source>
</evidence>
<reference evidence="3 4" key="1">
    <citation type="submission" date="2018-12" db="EMBL/GenBank/DDBJ databases">
        <authorList>
            <consortium name="Pathogen Informatics"/>
        </authorList>
    </citation>
    <scope>NUCLEOTIDE SEQUENCE [LARGE SCALE GENOMIC DNA]</scope>
    <source>
        <strain evidence="3 4">NCTC12967</strain>
    </source>
</reference>
<evidence type="ECO:0000313" key="3">
    <source>
        <dbReference type="EMBL" id="VEH70221.1"/>
    </source>
</evidence>
<dbReference type="RefSeq" id="WP_014846598.1">
    <property type="nucleotide sequence ID" value="NZ_CAJZDL010000009.1"/>
</dbReference>
<dbReference type="Pfam" id="PF07811">
    <property type="entry name" value="TadE"/>
    <property type="match status" value="1"/>
</dbReference>
<evidence type="ECO:0000313" key="4">
    <source>
        <dbReference type="Proteomes" id="UP000273044"/>
    </source>
</evidence>
<dbReference type="Proteomes" id="UP000677180">
    <property type="component" value="Chromosome"/>
</dbReference>
<dbReference type="GeneID" id="64406986"/>
<dbReference type="InterPro" id="IPR012495">
    <property type="entry name" value="TadE-like_dom"/>
</dbReference>
<dbReference type="EMBL" id="CP072385">
    <property type="protein sequence ID" value="QUC09793.1"/>
    <property type="molecule type" value="Genomic_DNA"/>
</dbReference>
<sequence>MSGSVQVTLLLPLAMLVLLAALQWSLLLWAESTAMAAAQDSARAAAVLGGSAEDGREAGRRALFNSALGDATVKVDRAAAFTTAVVEGTAIRVLPMVDVTVHQAARVPTERIR</sequence>
<reference evidence="2" key="2">
    <citation type="submission" date="2021-03" db="EMBL/GenBank/DDBJ databases">
        <title>Human Oral Microbial Genomes.</title>
        <authorList>
            <person name="Johnston C.D."/>
            <person name="Chen T."/>
            <person name="Dewhirst F.E."/>
        </authorList>
    </citation>
    <scope>NUCLEOTIDE SEQUENCE</scope>
    <source>
        <strain evidence="2">F0714</strain>
    </source>
</reference>
<protein>
    <submittedName>
        <fullName evidence="2">Pilus assembly protein</fullName>
    </submittedName>
</protein>
<feature type="domain" description="TadE-like" evidence="1">
    <location>
        <begin position="2"/>
        <end position="43"/>
    </location>
</feature>
<gene>
    <name evidence="2" type="ORF">J5A53_07990</name>
    <name evidence="3" type="ORF">NCTC12967_01514</name>
</gene>
<dbReference type="AlphaFoldDB" id="A0A448MYI4"/>
<proteinExistence type="predicted"/>
<keyword evidence="4" id="KW-1185">Reference proteome</keyword>
<dbReference type="EMBL" id="LR134406">
    <property type="protein sequence ID" value="VEH70221.1"/>
    <property type="molecule type" value="Genomic_DNA"/>
</dbReference>
<accession>A0A448MYI4</accession>
<evidence type="ECO:0000259" key="1">
    <source>
        <dbReference type="Pfam" id="PF07811"/>
    </source>
</evidence>
<name>A0A448MYI4_9ACTN</name>
<dbReference type="Proteomes" id="UP000273044">
    <property type="component" value="Chromosome"/>
</dbReference>